<dbReference type="AlphaFoldDB" id="I4EHR4"/>
<evidence type="ECO:0000313" key="2">
    <source>
        <dbReference type="EMBL" id="CCF84226.1"/>
    </source>
</evidence>
<feature type="domain" description="DUF6884" evidence="1">
    <location>
        <begin position="1"/>
        <end position="112"/>
    </location>
</feature>
<accession>I4EHR4</accession>
<protein>
    <recommendedName>
        <fullName evidence="1">DUF6884 domain-containing protein</fullName>
    </recommendedName>
</protein>
<gene>
    <name evidence="2" type="ORF">NITHO_3220005</name>
</gene>
<comment type="caution">
    <text evidence="2">The sequence shown here is derived from an EMBL/GenBank/DDBJ whole genome shotgun (WGS) entry which is preliminary data.</text>
</comment>
<evidence type="ECO:0000259" key="1">
    <source>
        <dbReference type="Pfam" id="PF21818"/>
    </source>
</evidence>
<organism evidence="2 3">
    <name type="scientific">Nitrolancea hollandica Lb</name>
    <dbReference type="NCBI Taxonomy" id="1129897"/>
    <lineage>
        <taxon>Bacteria</taxon>
        <taxon>Pseudomonadati</taxon>
        <taxon>Thermomicrobiota</taxon>
        <taxon>Thermomicrobia</taxon>
        <taxon>Sphaerobacterales</taxon>
        <taxon>Sphaerobacterineae</taxon>
        <taxon>Sphaerobacteraceae</taxon>
        <taxon>Nitrolancea</taxon>
    </lineage>
</organism>
<dbReference type="InterPro" id="IPR049251">
    <property type="entry name" value="DUF6884"/>
</dbReference>
<evidence type="ECO:0000313" key="3">
    <source>
        <dbReference type="Proteomes" id="UP000004221"/>
    </source>
</evidence>
<reference evidence="2 3" key="1">
    <citation type="journal article" date="2012" name="ISME J.">
        <title>Nitrification expanded: discovery, physiology and genomics of a nitrite-oxidizing bacterium from the phylum Chloroflexi.</title>
        <authorList>
            <person name="Sorokin D.Y."/>
            <person name="Lucker S."/>
            <person name="Vejmelkova D."/>
            <person name="Kostrikina N.A."/>
            <person name="Kleerebezem R."/>
            <person name="Rijpstra W.I."/>
            <person name="Damste J.S."/>
            <person name="Le Paslier D."/>
            <person name="Muyzer G."/>
            <person name="Wagner M."/>
            <person name="van Loosdrecht M.C."/>
            <person name="Daims H."/>
        </authorList>
    </citation>
    <scope>NUCLEOTIDE SEQUENCE [LARGE SCALE GENOMIC DNA]</scope>
    <source>
        <strain evidence="3">none</strain>
    </source>
</reference>
<dbReference type="Pfam" id="PF21818">
    <property type="entry name" value="DUF6884"/>
    <property type="match status" value="1"/>
</dbReference>
<keyword evidence="3" id="KW-1185">Reference proteome</keyword>
<proteinExistence type="predicted"/>
<name>I4EHR4_9BACT</name>
<dbReference type="EMBL" id="CAGS01000249">
    <property type="protein sequence ID" value="CCF84226.1"/>
    <property type="molecule type" value="Genomic_DNA"/>
</dbReference>
<dbReference type="Proteomes" id="UP000004221">
    <property type="component" value="Unassembled WGS sequence"/>
</dbReference>
<sequence>MYTGSPFVLNRKYAERLSEQWVILSAKYGFISPSFVIPGPYNVTFKKQKTGPISIPALQDQVRAQTLDRFKIIVGLGGKEYRAIIESVFAPAGAELYFPFAGLPIGKAMQATKRALAADEFFPNQMGNSHRS</sequence>